<accession>A0A3M8A8G8</accession>
<dbReference type="Proteomes" id="UP000275048">
    <property type="component" value="Unassembled WGS sequence"/>
</dbReference>
<evidence type="ECO:0000313" key="2">
    <source>
        <dbReference type="EMBL" id="RNB47402.1"/>
    </source>
</evidence>
<dbReference type="RefSeq" id="WP_122937341.1">
    <property type="nucleotide sequence ID" value="NZ_JBHSNT010000098.1"/>
</dbReference>
<organism evidence="2 3">
    <name type="scientific">Agromyces tardus</name>
    <dbReference type="NCBI Taxonomy" id="2583849"/>
    <lineage>
        <taxon>Bacteria</taxon>
        <taxon>Bacillati</taxon>
        <taxon>Actinomycetota</taxon>
        <taxon>Actinomycetes</taxon>
        <taxon>Micrococcales</taxon>
        <taxon>Microbacteriaceae</taxon>
        <taxon>Agromyces</taxon>
    </lineage>
</organism>
<keyword evidence="3" id="KW-1185">Reference proteome</keyword>
<reference evidence="2 3" key="1">
    <citation type="submission" date="2018-10" db="EMBL/GenBank/DDBJ databases">
        <title>Isolation, diversity and antibacterial activity of antinobacteria from the wheat rhizosphere soil.</title>
        <authorList>
            <person name="Sun T."/>
        </authorList>
    </citation>
    <scope>NUCLEOTIDE SEQUENCE [LARGE SCALE GENOMIC DNA]</scope>
    <source>
        <strain evidence="2 3">SJ-23</strain>
    </source>
</reference>
<comment type="caution">
    <text evidence="2">The sequence shown here is derived from an EMBL/GenBank/DDBJ whole genome shotgun (WGS) entry which is preliminary data.</text>
</comment>
<evidence type="ECO:0000313" key="3">
    <source>
        <dbReference type="Proteomes" id="UP000275048"/>
    </source>
</evidence>
<name>A0A3M8A8G8_9MICO</name>
<evidence type="ECO:0000256" key="1">
    <source>
        <dbReference type="SAM" id="MobiDB-lite"/>
    </source>
</evidence>
<dbReference type="AlphaFoldDB" id="A0A3M8A8G8"/>
<gene>
    <name evidence="2" type="ORF">EDM22_12285</name>
</gene>
<sequence length="197" mass="22028">MTGQRDAPATPGRGEIETNYQEGTTMETIIAGYEVDELSNSPELREWCARVRQAHKDVGPIPQDDPRAEQVFERYPNAFKSLRGWSRRALQDSYFTVFVGPTLDVPPVPAPAWAASVEHDWRHRSVLVAFMSDVVDGTQVRQEFVVDARTAEVRRFPPKFRYEGGHGWCELGFAATRLEELSAAVPQARQLLAVGGA</sequence>
<protein>
    <submittedName>
        <fullName evidence="2">Uncharacterized protein</fullName>
    </submittedName>
</protein>
<feature type="region of interest" description="Disordered" evidence="1">
    <location>
        <begin position="1"/>
        <end position="22"/>
    </location>
</feature>
<proteinExistence type="predicted"/>
<dbReference type="EMBL" id="RHHB01000025">
    <property type="protein sequence ID" value="RNB47402.1"/>
    <property type="molecule type" value="Genomic_DNA"/>
</dbReference>